<gene>
    <name evidence="2" type="ORF">RMAR00112_LOCUS8572</name>
</gene>
<feature type="compositionally biased region" description="Basic and acidic residues" evidence="1">
    <location>
        <begin position="70"/>
        <end position="81"/>
    </location>
</feature>
<protein>
    <submittedName>
        <fullName evidence="2">Uncharacterized protein</fullName>
    </submittedName>
</protein>
<name>A0A7S3E9T3_9RHOD</name>
<accession>A0A7S3E9T3</accession>
<feature type="region of interest" description="Disordered" evidence="1">
    <location>
        <begin position="70"/>
        <end position="112"/>
    </location>
</feature>
<dbReference type="EMBL" id="HBHW01011182">
    <property type="protein sequence ID" value="CAE0040608.1"/>
    <property type="molecule type" value="Transcribed_RNA"/>
</dbReference>
<evidence type="ECO:0000256" key="1">
    <source>
        <dbReference type="SAM" id="MobiDB-lite"/>
    </source>
</evidence>
<reference evidence="2" key="1">
    <citation type="submission" date="2021-01" db="EMBL/GenBank/DDBJ databases">
        <authorList>
            <person name="Corre E."/>
            <person name="Pelletier E."/>
            <person name="Niang G."/>
            <person name="Scheremetjew M."/>
            <person name="Finn R."/>
            <person name="Kale V."/>
            <person name="Holt S."/>
            <person name="Cochrane G."/>
            <person name="Meng A."/>
            <person name="Brown T."/>
            <person name="Cohen L."/>
        </authorList>
    </citation>
    <scope>NUCLEOTIDE SEQUENCE</scope>
    <source>
        <strain evidence="2">CCMP 769</strain>
    </source>
</reference>
<organism evidence="2">
    <name type="scientific">Rhodosorus marinus</name>
    <dbReference type="NCBI Taxonomy" id="101924"/>
    <lineage>
        <taxon>Eukaryota</taxon>
        <taxon>Rhodophyta</taxon>
        <taxon>Stylonematophyceae</taxon>
        <taxon>Stylonematales</taxon>
        <taxon>Stylonemataceae</taxon>
        <taxon>Rhodosorus</taxon>
    </lineage>
</organism>
<evidence type="ECO:0000313" key="2">
    <source>
        <dbReference type="EMBL" id="CAE0040608.1"/>
    </source>
</evidence>
<dbReference type="AlphaFoldDB" id="A0A7S3E9T3"/>
<proteinExistence type="predicted"/>
<sequence>MEYCTHSSFCFRCFLGKILLFKHCVYTGLYWKRYSTEKVRAFLGKIVPFDKIRKYEHALAKIRKYKREASRDTLKERRREQVYQTTGSQQAKDRLKEGHAKRKALTAEAESI</sequence>